<dbReference type="PANTHER" id="PTHR35797">
    <property type="entry name" value="PROTEASE-RELATED"/>
    <property type="match status" value="1"/>
</dbReference>
<evidence type="ECO:0000259" key="2">
    <source>
        <dbReference type="Pfam" id="PF02517"/>
    </source>
</evidence>
<keyword evidence="1" id="KW-0812">Transmembrane</keyword>
<proteinExistence type="predicted"/>
<keyword evidence="3" id="KW-0378">Hydrolase</keyword>
<dbReference type="GO" id="GO:0006508">
    <property type="term" value="P:proteolysis"/>
    <property type="evidence" value="ECO:0007669"/>
    <property type="project" value="UniProtKB-KW"/>
</dbReference>
<keyword evidence="4" id="KW-1185">Reference proteome</keyword>
<dbReference type="Pfam" id="PF02517">
    <property type="entry name" value="Rce1-like"/>
    <property type="match status" value="1"/>
</dbReference>
<keyword evidence="3" id="KW-0645">Protease</keyword>
<dbReference type="PANTHER" id="PTHR35797:SF1">
    <property type="entry name" value="PROTEASE"/>
    <property type="match status" value="1"/>
</dbReference>
<sequence length="295" mass="32068">MPSRLRSHIAERPIAWFFALSFGLSWLVWTPYVLSRNGIGVLAIDYPRIAGTTQLLGVLPGAYAGPLLSAFALTAIIGGRPGLRRWVGRVARWRVHWFWYVGVLAGVPAALTITSLPIMGDWRMPAAAVLVAFVVGMVFQLSTTGLAEEPGWRDFALPYLQPKYGPLRGTLLLGPLWGAWHLPLFFTEWGGWPEFSVVEVVEFCGLATAISVVMTWVFNRTGESLPVAALLHISVNNYFSTTWSEIFPGGDGGSVTRITLIASTVAAVVTIIATRGRLGYAPAESAPRTEDLAEA</sequence>
<dbReference type="Proteomes" id="UP000316184">
    <property type="component" value="Unassembled WGS sequence"/>
</dbReference>
<feature type="transmembrane region" description="Helical" evidence="1">
    <location>
        <begin position="14"/>
        <end position="34"/>
    </location>
</feature>
<dbReference type="OrthoDB" id="3693644at2"/>
<protein>
    <submittedName>
        <fullName evidence="3">CAAX prenyl protease-like protein</fullName>
    </submittedName>
</protein>
<organism evidence="3 4">
    <name type="scientific">Saccharopolyspora dendranthemae</name>
    <dbReference type="NCBI Taxonomy" id="1181886"/>
    <lineage>
        <taxon>Bacteria</taxon>
        <taxon>Bacillati</taxon>
        <taxon>Actinomycetota</taxon>
        <taxon>Actinomycetes</taxon>
        <taxon>Pseudonocardiales</taxon>
        <taxon>Pseudonocardiaceae</taxon>
        <taxon>Saccharopolyspora</taxon>
    </lineage>
</organism>
<dbReference type="GO" id="GO:0004175">
    <property type="term" value="F:endopeptidase activity"/>
    <property type="evidence" value="ECO:0007669"/>
    <property type="project" value="UniProtKB-ARBA"/>
</dbReference>
<dbReference type="GO" id="GO:0080120">
    <property type="term" value="P:CAAX-box protein maturation"/>
    <property type="evidence" value="ECO:0007669"/>
    <property type="project" value="UniProtKB-ARBA"/>
</dbReference>
<feature type="domain" description="CAAX prenyl protease 2/Lysostaphin resistance protein A-like" evidence="2">
    <location>
        <begin position="133"/>
        <end position="236"/>
    </location>
</feature>
<dbReference type="RefSeq" id="WP_145738932.1">
    <property type="nucleotide sequence ID" value="NZ_VIWX01000002.1"/>
</dbReference>
<dbReference type="InterPro" id="IPR042150">
    <property type="entry name" value="MmRce1-like"/>
</dbReference>
<gene>
    <name evidence="3" type="ORF">FHU35_12773</name>
</gene>
<dbReference type="EMBL" id="VIWX01000002">
    <property type="protein sequence ID" value="TWF95773.1"/>
    <property type="molecule type" value="Genomic_DNA"/>
</dbReference>
<keyword evidence="1" id="KW-0472">Membrane</keyword>
<dbReference type="InterPro" id="IPR003675">
    <property type="entry name" value="Rce1/LyrA-like_dom"/>
</dbReference>
<keyword evidence="1" id="KW-1133">Transmembrane helix</keyword>
<feature type="transmembrane region" description="Helical" evidence="1">
    <location>
        <begin position="97"/>
        <end position="119"/>
    </location>
</feature>
<comment type="caution">
    <text evidence="3">The sequence shown here is derived from an EMBL/GenBank/DDBJ whole genome shotgun (WGS) entry which is preliminary data.</text>
</comment>
<dbReference type="AlphaFoldDB" id="A0A561U8U7"/>
<feature type="transmembrane region" description="Helical" evidence="1">
    <location>
        <begin position="126"/>
        <end position="147"/>
    </location>
</feature>
<accession>A0A561U8U7</accession>
<evidence type="ECO:0000313" key="4">
    <source>
        <dbReference type="Proteomes" id="UP000316184"/>
    </source>
</evidence>
<evidence type="ECO:0000313" key="3">
    <source>
        <dbReference type="EMBL" id="TWF95773.1"/>
    </source>
</evidence>
<evidence type="ECO:0000256" key="1">
    <source>
        <dbReference type="SAM" id="Phobius"/>
    </source>
</evidence>
<name>A0A561U8U7_9PSEU</name>
<feature type="transmembrane region" description="Helical" evidence="1">
    <location>
        <begin position="55"/>
        <end position="77"/>
    </location>
</feature>
<reference evidence="3 4" key="1">
    <citation type="submission" date="2019-06" db="EMBL/GenBank/DDBJ databases">
        <title>Sequencing the genomes of 1000 actinobacteria strains.</title>
        <authorList>
            <person name="Klenk H.-P."/>
        </authorList>
    </citation>
    <scope>NUCLEOTIDE SEQUENCE [LARGE SCALE GENOMIC DNA]</scope>
    <source>
        <strain evidence="3 4">DSM 46699</strain>
    </source>
</reference>